<dbReference type="PROSITE" id="PS00041">
    <property type="entry name" value="HTH_ARAC_FAMILY_1"/>
    <property type="match status" value="1"/>
</dbReference>
<dbReference type="Gene3D" id="1.10.10.60">
    <property type="entry name" value="Homeodomain-like"/>
    <property type="match status" value="1"/>
</dbReference>
<evidence type="ECO:0000313" key="6">
    <source>
        <dbReference type="Proteomes" id="UP001589605"/>
    </source>
</evidence>
<evidence type="ECO:0000313" key="5">
    <source>
        <dbReference type="EMBL" id="MFB9051613.1"/>
    </source>
</evidence>
<dbReference type="EMBL" id="JBHMEZ010000001">
    <property type="protein sequence ID" value="MFB9051613.1"/>
    <property type="molecule type" value="Genomic_DNA"/>
</dbReference>
<dbReference type="SMART" id="SM00342">
    <property type="entry name" value="HTH_ARAC"/>
    <property type="match status" value="1"/>
</dbReference>
<accession>A0ABV5EWR9</accession>
<dbReference type="InterPro" id="IPR018062">
    <property type="entry name" value="HTH_AraC-typ_CS"/>
</dbReference>
<evidence type="ECO:0000256" key="3">
    <source>
        <dbReference type="ARBA" id="ARBA00023163"/>
    </source>
</evidence>
<sequence>MIDSIIIENNNETIFDKDPDIAEIDECGTQDFYTSFIHRSFNGWYKEQIFDNFKIGYGVLNGADKRRIRFNSNQETIGMIFILEGSLSMNINTPLYTNHFETNEHNIFHYTSAKDAIEITDNTVSIVRINFTVNFFNQFLPEDHKFENFRKQIKLHKTRTLEKQNAQISPKMHLIIDNILNSKRKGFYRKINMNALVFELLLLQLDTFNQGTQKEAHICDTKKIIKIKEFLDHSFTQPMTLEFLCKKFGTNEFALKKGFKATFGNTVFGYISDLKMHKARNLLIENNISIGDVSEIIGYKNAQHFSTAFKKKFGLTPSKFISCNQKDI</sequence>
<name>A0ABV5EWR9_9FLAO</name>
<organism evidence="5 6">
    <name type="scientific">Formosa undariae</name>
    <dbReference type="NCBI Taxonomy" id="1325436"/>
    <lineage>
        <taxon>Bacteria</taxon>
        <taxon>Pseudomonadati</taxon>
        <taxon>Bacteroidota</taxon>
        <taxon>Flavobacteriia</taxon>
        <taxon>Flavobacteriales</taxon>
        <taxon>Flavobacteriaceae</taxon>
        <taxon>Formosa</taxon>
    </lineage>
</organism>
<dbReference type="SUPFAM" id="SSF46689">
    <property type="entry name" value="Homeodomain-like"/>
    <property type="match status" value="1"/>
</dbReference>
<dbReference type="Pfam" id="PF12833">
    <property type="entry name" value="HTH_18"/>
    <property type="match status" value="1"/>
</dbReference>
<dbReference type="InterPro" id="IPR018060">
    <property type="entry name" value="HTH_AraC"/>
</dbReference>
<protein>
    <submittedName>
        <fullName evidence="5">Helix-turn-helix transcriptional regulator</fullName>
    </submittedName>
</protein>
<dbReference type="PANTHER" id="PTHR47893">
    <property type="entry name" value="REGULATORY PROTEIN PCHR"/>
    <property type="match status" value="1"/>
</dbReference>
<keyword evidence="2" id="KW-0238">DNA-binding</keyword>
<dbReference type="PANTHER" id="PTHR47893:SF1">
    <property type="entry name" value="REGULATORY PROTEIN PCHR"/>
    <property type="match status" value="1"/>
</dbReference>
<dbReference type="PRINTS" id="PR00032">
    <property type="entry name" value="HTHARAC"/>
</dbReference>
<keyword evidence="3" id="KW-0804">Transcription</keyword>
<feature type="domain" description="HTH araC/xylS-type" evidence="4">
    <location>
        <begin position="225"/>
        <end position="323"/>
    </location>
</feature>
<dbReference type="InterPro" id="IPR020449">
    <property type="entry name" value="Tscrpt_reg_AraC-type_HTH"/>
</dbReference>
<proteinExistence type="predicted"/>
<dbReference type="Proteomes" id="UP001589605">
    <property type="component" value="Unassembled WGS sequence"/>
</dbReference>
<dbReference type="InterPro" id="IPR053142">
    <property type="entry name" value="PchR_regulatory_protein"/>
</dbReference>
<gene>
    <name evidence="5" type="ORF">ACFFVB_00850</name>
</gene>
<dbReference type="PROSITE" id="PS01124">
    <property type="entry name" value="HTH_ARAC_FAMILY_2"/>
    <property type="match status" value="1"/>
</dbReference>
<keyword evidence="6" id="KW-1185">Reference proteome</keyword>
<evidence type="ECO:0000256" key="2">
    <source>
        <dbReference type="ARBA" id="ARBA00023125"/>
    </source>
</evidence>
<keyword evidence="1" id="KW-0805">Transcription regulation</keyword>
<evidence type="ECO:0000256" key="1">
    <source>
        <dbReference type="ARBA" id="ARBA00023015"/>
    </source>
</evidence>
<evidence type="ECO:0000259" key="4">
    <source>
        <dbReference type="PROSITE" id="PS01124"/>
    </source>
</evidence>
<reference evidence="5 6" key="1">
    <citation type="submission" date="2024-09" db="EMBL/GenBank/DDBJ databases">
        <authorList>
            <person name="Sun Q."/>
            <person name="Mori K."/>
        </authorList>
    </citation>
    <scope>NUCLEOTIDE SEQUENCE [LARGE SCALE GENOMIC DNA]</scope>
    <source>
        <strain evidence="5 6">CECT 8286</strain>
    </source>
</reference>
<dbReference type="InterPro" id="IPR009057">
    <property type="entry name" value="Homeodomain-like_sf"/>
</dbReference>
<comment type="caution">
    <text evidence="5">The sequence shown here is derived from an EMBL/GenBank/DDBJ whole genome shotgun (WGS) entry which is preliminary data.</text>
</comment>
<dbReference type="RefSeq" id="WP_382380205.1">
    <property type="nucleotide sequence ID" value="NZ_JBHMEZ010000001.1"/>
</dbReference>